<comment type="caution">
    <text evidence="1">The sequence shown here is derived from an EMBL/GenBank/DDBJ whole genome shotgun (WGS) entry which is preliminary data.</text>
</comment>
<evidence type="ECO:0000313" key="1">
    <source>
        <dbReference type="EMBL" id="EFJ70127.1"/>
    </source>
</evidence>
<sequence>MKRNWLIIEDLKNRIFLKLEDKTKRHNLKNGVFLNYEVAY</sequence>
<evidence type="ECO:0000313" key="2">
    <source>
        <dbReference type="Proteomes" id="UP000003672"/>
    </source>
</evidence>
<dbReference type="AlphaFoldDB" id="A0AA87DE74"/>
<reference evidence="1 2" key="1">
    <citation type="submission" date="2010-06" db="EMBL/GenBank/DDBJ databases">
        <authorList>
            <person name="Muzny D."/>
            <person name="Qin X."/>
            <person name="Buhay C."/>
            <person name="Dugan-Rocha S."/>
            <person name="Ding Y."/>
            <person name="Chen G."/>
            <person name="Hawes A."/>
            <person name="Holder M."/>
            <person name="Jhangiani S."/>
            <person name="Johnson A."/>
            <person name="Khan Z."/>
            <person name="Li Z."/>
            <person name="Liu W."/>
            <person name="Liu X."/>
            <person name="Perez L."/>
            <person name="Shen H."/>
            <person name="Wang Q."/>
            <person name="Watt J."/>
            <person name="Xi L."/>
            <person name="Xin Y."/>
            <person name="Zhou J."/>
            <person name="Deng J."/>
            <person name="Jiang H."/>
            <person name="Liu Y."/>
            <person name="Qu J."/>
            <person name="Song X.-Z."/>
            <person name="Zhang L."/>
            <person name="Villasana D."/>
            <person name="Johnson A."/>
            <person name="Liu J."/>
            <person name="Liyanage D."/>
            <person name="Lorensuhewa L."/>
            <person name="Robinson T."/>
            <person name="Song A."/>
            <person name="Song B.-B."/>
            <person name="Dinh H."/>
            <person name="Thornton R."/>
            <person name="Coyle M."/>
            <person name="Francisco L."/>
            <person name="Jackson L."/>
            <person name="Javaid M."/>
            <person name="Korchina V."/>
            <person name="Kovar C."/>
            <person name="Mata R."/>
            <person name="Mathew T."/>
            <person name="Ngo R."/>
            <person name="Nguyen L."/>
            <person name="Nguyen N."/>
            <person name="Okwuonu G."/>
            <person name="Ongeri F."/>
            <person name="Pham C."/>
            <person name="Simmons D."/>
            <person name="Wilczek-Boney K."/>
            <person name="Hale W."/>
            <person name="Jakkamsetti A."/>
            <person name="Pham P."/>
            <person name="Ruth R."/>
            <person name="San Lucas F."/>
            <person name="Warren J."/>
            <person name="Zhang J."/>
            <person name="Zhao Z."/>
            <person name="Zhou C."/>
            <person name="Zhu D."/>
            <person name="Lee S."/>
            <person name="Bess C."/>
            <person name="Blankenburg K."/>
            <person name="Forbes L."/>
            <person name="Fu Q."/>
            <person name="Gubbala S."/>
            <person name="Hirani K."/>
            <person name="Jayaseelan J.C."/>
            <person name="Lara F."/>
            <person name="Munidasa M."/>
            <person name="Palculict T."/>
            <person name="Patil S."/>
            <person name="Pu L.-L."/>
            <person name="Saada N."/>
            <person name="Tang L."/>
            <person name="Weissenberger G."/>
            <person name="Zhu Y."/>
            <person name="Hemphill L."/>
            <person name="Shang Y."/>
            <person name="Youmans B."/>
            <person name="Ayvaz T."/>
            <person name="Ross M."/>
            <person name="Santibanez J."/>
            <person name="Aqrawi P."/>
            <person name="Gross S."/>
            <person name="Joshi V."/>
            <person name="Fowler G."/>
            <person name="Nazareth L."/>
            <person name="Reid J."/>
            <person name="Worley K."/>
            <person name="Petrosino J."/>
            <person name="Highlander S."/>
            <person name="Gibbs R."/>
        </authorList>
    </citation>
    <scope>NUCLEOTIDE SEQUENCE [LARGE SCALE GENOMIC DNA]</scope>
    <source>
        <strain evidence="1 2">JV-V03</strain>
    </source>
</reference>
<accession>A0AA87DE74</accession>
<dbReference type="EMBL" id="ACGO02000001">
    <property type="protein sequence ID" value="EFJ70127.1"/>
    <property type="molecule type" value="Genomic_DNA"/>
</dbReference>
<organism evidence="1 2">
    <name type="scientific">Lactobacillus paragasseri JV-V03</name>
    <dbReference type="NCBI Taxonomy" id="525326"/>
    <lineage>
        <taxon>Bacteria</taxon>
        <taxon>Bacillati</taxon>
        <taxon>Bacillota</taxon>
        <taxon>Bacilli</taxon>
        <taxon>Lactobacillales</taxon>
        <taxon>Lactobacillaceae</taxon>
        <taxon>Lactobacillus</taxon>
    </lineage>
</organism>
<gene>
    <name evidence="1" type="ORF">HMPREF0514_10571</name>
</gene>
<name>A0AA87DE74_9LACO</name>
<dbReference type="Proteomes" id="UP000003672">
    <property type="component" value="Unassembled WGS sequence"/>
</dbReference>
<proteinExistence type="predicted"/>
<protein>
    <submittedName>
        <fullName evidence="1">Uncharacterized protein</fullName>
    </submittedName>
</protein>